<evidence type="ECO:0000313" key="3">
    <source>
        <dbReference type="Proteomes" id="UP000593571"/>
    </source>
</evidence>
<reference evidence="2 3" key="1">
    <citation type="journal article" date="2020" name="Nature">
        <title>Six reference-quality genomes reveal evolution of bat adaptations.</title>
        <authorList>
            <person name="Jebb D."/>
            <person name="Huang Z."/>
            <person name="Pippel M."/>
            <person name="Hughes G.M."/>
            <person name="Lavrichenko K."/>
            <person name="Devanna P."/>
            <person name="Winkler S."/>
            <person name="Jermiin L.S."/>
            <person name="Skirmuntt E.C."/>
            <person name="Katzourakis A."/>
            <person name="Burkitt-Gray L."/>
            <person name="Ray D.A."/>
            <person name="Sullivan K.A.M."/>
            <person name="Roscito J.G."/>
            <person name="Kirilenko B.M."/>
            <person name="Davalos L.M."/>
            <person name="Corthals A.P."/>
            <person name="Power M.L."/>
            <person name="Jones G."/>
            <person name="Ransome R.D."/>
            <person name="Dechmann D.K.N."/>
            <person name="Locatelli A.G."/>
            <person name="Puechmaille S.J."/>
            <person name="Fedrigo O."/>
            <person name="Jarvis E.D."/>
            <person name="Hiller M."/>
            <person name="Vernes S.C."/>
            <person name="Myers E.W."/>
            <person name="Teeling E.C."/>
        </authorList>
    </citation>
    <scope>NUCLEOTIDE SEQUENCE [LARGE SCALE GENOMIC DNA]</scope>
    <source>
        <strain evidence="2">MRouAeg1</strain>
        <tissue evidence="2">Muscle</tissue>
    </source>
</reference>
<protein>
    <submittedName>
        <fullName evidence="2">Uncharacterized protein</fullName>
    </submittedName>
</protein>
<gene>
    <name evidence="2" type="ORF">HJG63_011083</name>
</gene>
<organism evidence="2 3">
    <name type="scientific">Rousettus aegyptiacus</name>
    <name type="common">Egyptian fruit bat</name>
    <name type="synonym">Pteropus aegyptiacus</name>
    <dbReference type="NCBI Taxonomy" id="9407"/>
    <lineage>
        <taxon>Eukaryota</taxon>
        <taxon>Metazoa</taxon>
        <taxon>Chordata</taxon>
        <taxon>Craniata</taxon>
        <taxon>Vertebrata</taxon>
        <taxon>Euteleostomi</taxon>
        <taxon>Mammalia</taxon>
        <taxon>Eutheria</taxon>
        <taxon>Laurasiatheria</taxon>
        <taxon>Chiroptera</taxon>
        <taxon>Yinpterochiroptera</taxon>
        <taxon>Pteropodoidea</taxon>
        <taxon>Pteropodidae</taxon>
        <taxon>Rousettinae</taxon>
        <taxon>Rousettus</taxon>
    </lineage>
</organism>
<evidence type="ECO:0000313" key="2">
    <source>
        <dbReference type="EMBL" id="KAF6474985.1"/>
    </source>
</evidence>
<dbReference type="Proteomes" id="UP000593571">
    <property type="component" value="Unassembled WGS sequence"/>
</dbReference>
<dbReference type="EMBL" id="JACASE010000004">
    <property type="protein sequence ID" value="KAF6474985.1"/>
    <property type="molecule type" value="Genomic_DNA"/>
</dbReference>
<proteinExistence type="predicted"/>
<dbReference type="AlphaFoldDB" id="A0A7J8HSV0"/>
<sequence>MEQETEMGTKKQNHSPVLMPSPPKVSVKSKVPTNAAVYSVPDTTKGVIIIISLSPAHLVMAPSMGLGPASCSLVSGYLPFGPCGSMSQDEAVAPPKMPQVSVAGQPVFWSPMTCIEQNYEVVWAQQEAGTTFRKIKKKNKQKSQAAAANEAHL</sequence>
<evidence type="ECO:0000256" key="1">
    <source>
        <dbReference type="SAM" id="MobiDB-lite"/>
    </source>
</evidence>
<comment type="caution">
    <text evidence="2">The sequence shown here is derived from an EMBL/GenBank/DDBJ whole genome shotgun (WGS) entry which is preliminary data.</text>
</comment>
<keyword evidence="3" id="KW-1185">Reference proteome</keyword>
<feature type="region of interest" description="Disordered" evidence="1">
    <location>
        <begin position="1"/>
        <end position="26"/>
    </location>
</feature>
<name>A0A7J8HSV0_ROUAE</name>
<accession>A0A7J8HSV0</accession>